<feature type="domain" description="Toprim" evidence="2">
    <location>
        <begin position="197"/>
        <end position="286"/>
    </location>
</feature>
<organism evidence="4 5">
    <name type="scientific">Ruegeria atlantica</name>
    <dbReference type="NCBI Taxonomy" id="81569"/>
    <lineage>
        <taxon>Bacteria</taxon>
        <taxon>Pseudomonadati</taxon>
        <taxon>Pseudomonadota</taxon>
        <taxon>Alphaproteobacteria</taxon>
        <taxon>Rhodobacterales</taxon>
        <taxon>Roseobacteraceae</taxon>
        <taxon>Ruegeria</taxon>
    </lineage>
</organism>
<dbReference type="Gene3D" id="3.40.1360.10">
    <property type="match status" value="1"/>
</dbReference>
<proteinExistence type="predicted"/>
<evidence type="ECO:0000259" key="3">
    <source>
        <dbReference type="Pfam" id="PF23639"/>
    </source>
</evidence>
<dbReference type="InterPro" id="IPR006171">
    <property type="entry name" value="TOPRIM_dom"/>
</dbReference>
<gene>
    <name evidence="4" type="ORF">RUA4292_00024</name>
</gene>
<dbReference type="AlphaFoldDB" id="A0A0P1E9F2"/>
<sequence length="293" mass="31909">MNARDLTLSLSGHWHGSYGVTPCPVCQPDARRDQSALTLSDSDDGRLLAHCKKSACTFTAILSAAGVTTGDYRPPDPATLAQRDAERRKEGQKRADQARRCWEETEPIEGTPAENYLRGRGITCPLPPSLRYHPGCWHGPTAKRFPAMVARIDGGDTFAIHRTYLHRDNTALTDSRKMMLGRARGGAVRLSDGHFRLAVAEGIETALSLSCGLLKGPATVWATLSTSGMRVLTLPKRKGRLTIAPDGDEAGRSAAHALAERAHALGWKVDLLIPPEGYDWNDVVQENVRHDCA</sequence>
<dbReference type="SUPFAM" id="SSF56731">
    <property type="entry name" value="DNA primase core"/>
    <property type="match status" value="1"/>
</dbReference>
<dbReference type="InterPro" id="IPR055570">
    <property type="entry name" value="DUF7146"/>
</dbReference>
<evidence type="ECO:0000256" key="1">
    <source>
        <dbReference type="SAM" id="MobiDB-lite"/>
    </source>
</evidence>
<feature type="region of interest" description="Disordered" evidence="1">
    <location>
        <begin position="67"/>
        <end position="101"/>
    </location>
</feature>
<reference evidence="4 5" key="1">
    <citation type="submission" date="2015-09" db="EMBL/GenBank/DDBJ databases">
        <authorList>
            <consortium name="Swine Surveillance"/>
        </authorList>
    </citation>
    <scope>NUCLEOTIDE SEQUENCE [LARGE SCALE GENOMIC DNA]</scope>
    <source>
        <strain evidence="4 5">CECT 4292</strain>
    </source>
</reference>
<name>A0A0P1E9F2_9RHOB</name>
<feature type="compositionally biased region" description="Basic and acidic residues" evidence="1">
    <location>
        <begin position="83"/>
        <end position="101"/>
    </location>
</feature>
<evidence type="ECO:0000313" key="4">
    <source>
        <dbReference type="EMBL" id="CUH45861.1"/>
    </source>
</evidence>
<dbReference type="RefSeq" id="WP_058275773.1">
    <property type="nucleotide sequence ID" value="NZ_CYPU01000004.1"/>
</dbReference>
<feature type="domain" description="DUF7146" evidence="3">
    <location>
        <begin position="92"/>
        <end position="190"/>
    </location>
</feature>
<dbReference type="OrthoDB" id="9763644at2"/>
<dbReference type="CDD" id="cd01029">
    <property type="entry name" value="TOPRIM_primases"/>
    <property type="match status" value="1"/>
</dbReference>
<protein>
    <submittedName>
        <fullName evidence="4">Conjugative transfer relaxase protein TraI</fullName>
    </submittedName>
</protein>
<dbReference type="InterPro" id="IPR034154">
    <property type="entry name" value="TOPRIM_DnaG/twinkle"/>
</dbReference>
<dbReference type="Pfam" id="PF13362">
    <property type="entry name" value="Toprim_3"/>
    <property type="match status" value="1"/>
</dbReference>
<accession>A0A0P1E9F2</accession>
<dbReference type="GeneID" id="55491361"/>
<evidence type="ECO:0000259" key="2">
    <source>
        <dbReference type="Pfam" id="PF13362"/>
    </source>
</evidence>
<evidence type="ECO:0000313" key="5">
    <source>
        <dbReference type="Proteomes" id="UP000050783"/>
    </source>
</evidence>
<dbReference type="Proteomes" id="UP000050783">
    <property type="component" value="Unassembled WGS sequence"/>
</dbReference>
<dbReference type="EMBL" id="CYPU01000004">
    <property type="protein sequence ID" value="CUH45861.1"/>
    <property type="molecule type" value="Genomic_DNA"/>
</dbReference>
<dbReference type="Pfam" id="PF23639">
    <property type="entry name" value="DUF7146"/>
    <property type="match status" value="1"/>
</dbReference>